<dbReference type="RefSeq" id="WP_065358828.1">
    <property type="nucleotide sequence ID" value="NZ_MATV01000030.1"/>
</dbReference>
<keyword evidence="2" id="KW-0134">Cell wall</keyword>
<dbReference type="Gene3D" id="2.60.40.10">
    <property type="entry name" value="Immunoglobulins"/>
    <property type="match status" value="2"/>
</dbReference>
<keyword evidence="4" id="KW-0732">Signal</keyword>
<evidence type="ECO:0000259" key="7">
    <source>
        <dbReference type="Pfam" id="PF00746"/>
    </source>
</evidence>
<evidence type="ECO:0000256" key="2">
    <source>
        <dbReference type="ARBA" id="ARBA00022512"/>
    </source>
</evidence>
<sequence>MKQTLKLMFSFLLMLGTIFGISQTVLAQGTHQLTIVHLEARDIDRPYPQLDIAPKEGTPTEGVLYQLYQLKSTEDGDLLAHWNTLTITELKKQAQQVFEATTDQQGKATFNQLPDGIYYGLAVKAGEKDRNVSAFLVDLSEDKVIYPKIIWSTGELDLLKVGVDGDTKKPLAGVVFELYEKNGMVPIRVKNGVHSQDIDAAKRLETDSSGHIRISGLIPGDYVLKEIKTQSGYQIEQSETAVTIEKSKTVTVTIKNQKIPSPKVPPRGGFIPETGEQQAIILVIIGGILIALALRLLSKHRKNQDKH</sequence>
<dbReference type="InterPro" id="IPR041033">
    <property type="entry name" value="SpaA_PFL_dom_1"/>
</dbReference>
<proteinExistence type="inferred from homology"/>
<dbReference type="AlphaFoldDB" id="A0A9X8XGW0"/>
<feature type="transmembrane region" description="Helical" evidence="6">
    <location>
        <begin position="279"/>
        <end position="297"/>
    </location>
</feature>
<evidence type="ECO:0000313" key="10">
    <source>
        <dbReference type="Proteomes" id="UP000254559"/>
    </source>
</evidence>
<evidence type="ECO:0000259" key="8">
    <source>
        <dbReference type="Pfam" id="PF17802"/>
    </source>
</evidence>
<dbReference type="SUPFAM" id="SSF49478">
    <property type="entry name" value="Cna protein B-type domain"/>
    <property type="match status" value="1"/>
</dbReference>
<evidence type="ECO:0000256" key="5">
    <source>
        <dbReference type="ARBA" id="ARBA00023088"/>
    </source>
</evidence>
<accession>A0A9X8XGW0</accession>
<evidence type="ECO:0000256" key="4">
    <source>
        <dbReference type="ARBA" id="ARBA00022729"/>
    </source>
</evidence>
<feature type="domain" description="Gram-positive cocci surface proteins LPxTG" evidence="7">
    <location>
        <begin position="272"/>
        <end position="304"/>
    </location>
</feature>
<dbReference type="PANTHER" id="PTHR36108:SF13">
    <property type="entry name" value="COLOSSIN-B-RELATED"/>
    <property type="match status" value="1"/>
</dbReference>
<dbReference type="Pfam" id="PF17802">
    <property type="entry name" value="SpaA"/>
    <property type="match status" value="1"/>
</dbReference>
<dbReference type="InterPro" id="IPR013783">
    <property type="entry name" value="Ig-like_fold"/>
</dbReference>
<evidence type="ECO:0000313" key="9">
    <source>
        <dbReference type="EMBL" id="SUN61297.1"/>
    </source>
</evidence>
<comment type="caution">
    <text evidence="9">The sequence shown here is derived from an EMBL/GenBank/DDBJ whole genome shotgun (WGS) entry which is preliminary data.</text>
</comment>
<name>A0A9X8XGW0_STREQ</name>
<evidence type="ECO:0000256" key="3">
    <source>
        <dbReference type="ARBA" id="ARBA00022525"/>
    </source>
</evidence>
<keyword evidence="6" id="KW-1133">Transmembrane helix</keyword>
<dbReference type="Pfam" id="PF00746">
    <property type="entry name" value="Gram_pos_anchor"/>
    <property type="match status" value="1"/>
</dbReference>
<organism evidence="9 10">
    <name type="scientific">Streptococcus dysgalactiae subsp. equisimilis</name>
    <name type="common">Streptococcus equisimilis</name>
    <dbReference type="NCBI Taxonomy" id="119602"/>
    <lineage>
        <taxon>Bacteria</taxon>
        <taxon>Bacillati</taxon>
        <taxon>Bacillota</taxon>
        <taxon>Bacilli</taxon>
        <taxon>Lactobacillales</taxon>
        <taxon>Streptococcaceae</taxon>
        <taxon>Streptococcus</taxon>
    </lineage>
</organism>
<feature type="domain" description="SpaA-like prealbumin fold" evidence="8">
    <location>
        <begin position="163"/>
        <end position="258"/>
    </location>
</feature>
<dbReference type="InterPro" id="IPR019931">
    <property type="entry name" value="LPXTG_anchor"/>
</dbReference>
<keyword evidence="6" id="KW-0812">Transmembrane</keyword>
<comment type="similarity">
    <text evidence="1">Belongs to the serine-aspartate repeat-containing protein (SDr) family.</text>
</comment>
<evidence type="ECO:0000256" key="1">
    <source>
        <dbReference type="ARBA" id="ARBA00007257"/>
    </source>
</evidence>
<keyword evidence="5" id="KW-0572">Peptidoglycan-anchor</keyword>
<keyword evidence="6" id="KW-0472">Membrane</keyword>
<dbReference type="PANTHER" id="PTHR36108">
    <property type="entry name" value="COLOSSIN-B-RELATED"/>
    <property type="match status" value="1"/>
</dbReference>
<gene>
    <name evidence="9" type="ORF">NCTC11564_00075</name>
</gene>
<dbReference type="EMBL" id="UHFO01000001">
    <property type="protein sequence ID" value="SUN61297.1"/>
    <property type="molecule type" value="Genomic_DNA"/>
</dbReference>
<dbReference type="Proteomes" id="UP000254559">
    <property type="component" value="Unassembled WGS sequence"/>
</dbReference>
<dbReference type="NCBIfam" id="TIGR01167">
    <property type="entry name" value="LPXTG_anchor"/>
    <property type="match status" value="1"/>
</dbReference>
<keyword evidence="3" id="KW-0964">Secreted</keyword>
<protein>
    <submittedName>
        <fullName evidence="9">Cell wall surface anchor family protein, LPXTG motif</fullName>
    </submittedName>
</protein>
<evidence type="ECO:0000256" key="6">
    <source>
        <dbReference type="SAM" id="Phobius"/>
    </source>
</evidence>
<reference evidence="9 10" key="1">
    <citation type="submission" date="2018-06" db="EMBL/GenBank/DDBJ databases">
        <authorList>
            <consortium name="Pathogen Informatics"/>
            <person name="Doyle S."/>
        </authorList>
    </citation>
    <scope>NUCLEOTIDE SEQUENCE [LARGE SCALE GENOMIC DNA]</scope>
    <source>
        <strain evidence="9 10">NCTC11564</strain>
    </source>
</reference>